<comment type="caution">
    <text evidence="3">The sequence shown here is derived from an EMBL/GenBank/DDBJ whole genome shotgun (WGS) entry which is preliminary data.</text>
</comment>
<dbReference type="RefSeq" id="WP_035325397.1">
    <property type="nucleotide sequence ID" value="NZ_CP015125.1"/>
</dbReference>
<dbReference type="PANTHER" id="PTHR13847:SF289">
    <property type="entry name" value="GLYCINE OXIDASE"/>
    <property type="match status" value="1"/>
</dbReference>
<dbReference type="Pfam" id="PF01266">
    <property type="entry name" value="DAO"/>
    <property type="match status" value="1"/>
</dbReference>
<dbReference type="KEGG" id="ddo:I597_2925"/>
<dbReference type="GO" id="GO:0016491">
    <property type="term" value="F:oxidoreductase activity"/>
    <property type="evidence" value="ECO:0007669"/>
    <property type="project" value="UniProtKB-KW"/>
</dbReference>
<dbReference type="Gene3D" id="3.30.9.10">
    <property type="entry name" value="D-Amino Acid Oxidase, subunit A, domain 2"/>
    <property type="match status" value="1"/>
</dbReference>
<dbReference type="Gene3D" id="3.50.50.60">
    <property type="entry name" value="FAD/NAD(P)-binding domain"/>
    <property type="match status" value="1"/>
</dbReference>
<dbReference type="PATRIC" id="fig|1300343.5.peg.16"/>
<keyword evidence="4" id="KW-1185">Reference proteome</keyword>
<dbReference type="Proteomes" id="UP000030140">
    <property type="component" value="Unassembled WGS sequence"/>
</dbReference>
<reference evidence="3 4" key="1">
    <citation type="submission" date="2014-10" db="EMBL/GenBank/DDBJ databases">
        <title>Draft genome sequence of the proteorhodopsin-containing marine bacterium Dokdonia donghaensis.</title>
        <authorList>
            <person name="Gomez-Consarnau L."/>
            <person name="Gonzalez J.M."/>
            <person name="Riedel T."/>
            <person name="Jaenicke S."/>
            <person name="Wagner-Doebler I."/>
            <person name="Fuhrman J.A."/>
        </authorList>
    </citation>
    <scope>NUCLEOTIDE SEQUENCE [LARGE SCALE GENOMIC DNA]</scope>
    <source>
        <strain evidence="3 4">DSW-1</strain>
    </source>
</reference>
<accession>A0A0A2GT54</accession>
<name>A0A0A2GT54_9FLAO</name>
<evidence type="ECO:0000313" key="3">
    <source>
        <dbReference type="EMBL" id="KGO06392.1"/>
    </source>
</evidence>
<feature type="domain" description="FAD dependent oxidoreductase" evidence="2">
    <location>
        <begin position="5"/>
        <end position="328"/>
    </location>
</feature>
<dbReference type="EMBL" id="JSAQ01000001">
    <property type="protein sequence ID" value="KGO06392.1"/>
    <property type="molecule type" value="Genomic_DNA"/>
</dbReference>
<sequence>MSKVDYIIVGLGLAGIAFCEQCLAAGKTFMVFDKGVEGASRVAAGLYNPVILKRYSLPWKAVSQFDLAIPYFKKLEEKLDTQFMYPMPVRKVFHSIEDQNNWFAASDKQGLERFVKTPLVKADSEFIDAPYNYGEVAETGRIAITTLQEHYEKYLEEMSAFAKAEFNYAQLTLTDAGVQYQGYEATHIVFAEGYGIKQNPYFNRLPLVGNKGEYIIIKAPKLKLTAAIKTSFFVVPLGEDLYKVGATYNWTDKDWESTQVAREELESKFAALVNTPYEVVSQEAGIRPTTGDRRPLLGVHPTYKQLAVLNGLGTRGIMAGPLLAHYLFEFIEKNIPLTEEVDIMRFPKKLEI</sequence>
<evidence type="ECO:0000313" key="4">
    <source>
        <dbReference type="Proteomes" id="UP000030140"/>
    </source>
</evidence>
<dbReference type="SUPFAM" id="SSF54373">
    <property type="entry name" value="FAD-linked reductases, C-terminal domain"/>
    <property type="match status" value="1"/>
</dbReference>
<dbReference type="OrthoDB" id="214253at2"/>
<dbReference type="InterPro" id="IPR036188">
    <property type="entry name" value="FAD/NAD-bd_sf"/>
</dbReference>
<protein>
    <submittedName>
        <fullName evidence="3">FAD-dependent oxidoreductase</fullName>
    </submittedName>
</protein>
<dbReference type="PANTHER" id="PTHR13847">
    <property type="entry name" value="SARCOSINE DEHYDROGENASE-RELATED"/>
    <property type="match status" value="1"/>
</dbReference>
<dbReference type="SUPFAM" id="SSF51971">
    <property type="entry name" value="Nucleotide-binding domain"/>
    <property type="match status" value="1"/>
</dbReference>
<dbReference type="KEGG" id="ddo:I597_0016"/>
<organism evidence="3 4">
    <name type="scientific">Dokdonia donghaensis DSW-1</name>
    <dbReference type="NCBI Taxonomy" id="1300343"/>
    <lineage>
        <taxon>Bacteria</taxon>
        <taxon>Pseudomonadati</taxon>
        <taxon>Bacteroidota</taxon>
        <taxon>Flavobacteriia</taxon>
        <taxon>Flavobacteriales</taxon>
        <taxon>Flavobacteriaceae</taxon>
        <taxon>Dokdonia</taxon>
    </lineage>
</organism>
<dbReference type="AlphaFoldDB" id="A0A0A2GT54"/>
<gene>
    <name evidence="3" type="ORF">NV36_05760</name>
</gene>
<dbReference type="GO" id="GO:0005737">
    <property type="term" value="C:cytoplasm"/>
    <property type="evidence" value="ECO:0007669"/>
    <property type="project" value="TreeGrafter"/>
</dbReference>
<evidence type="ECO:0000256" key="1">
    <source>
        <dbReference type="ARBA" id="ARBA00023002"/>
    </source>
</evidence>
<proteinExistence type="predicted"/>
<keyword evidence="1" id="KW-0560">Oxidoreductase</keyword>
<evidence type="ECO:0000259" key="2">
    <source>
        <dbReference type="Pfam" id="PF01266"/>
    </source>
</evidence>
<dbReference type="InterPro" id="IPR006076">
    <property type="entry name" value="FAD-dep_OxRdtase"/>
</dbReference>